<keyword evidence="2" id="KW-0949">S-adenosyl-L-methionine</keyword>
<proteinExistence type="predicted"/>
<reference evidence="8" key="1">
    <citation type="submission" date="2012-11" db="EMBL/GenBank/DDBJ databases">
        <authorList>
            <person name="Lucero-Rivera Y.E."/>
            <person name="Tovar-Ramirez D."/>
        </authorList>
    </citation>
    <scope>NUCLEOTIDE SEQUENCE [LARGE SCALE GENOMIC DNA]</scope>
    <source>
        <strain evidence="8">Araruama</strain>
    </source>
</reference>
<dbReference type="SUPFAM" id="SSF102114">
    <property type="entry name" value="Radical SAM enzymes"/>
    <property type="match status" value="1"/>
</dbReference>
<comment type="cofactor">
    <cofactor evidence="1">
        <name>[4Fe-4S] cluster</name>
        <dbReference type="ChEBI" id="CHEBI:49883"/>
    </cofactor>
</comment>
<keyword evidence="5" id="KW-0411">Iron-sulfur</keyword>
<sequence>MKQTIQFKRKTRSVFFHITTQCNLSCKHCYIDPVQHGSGMVPLENMKKWLSILKKNNTDLVFLGGEPTLHPDLSLAVKFARKIGYQSITVDTNGYLFCNIMESVTPDDIDYFSFSLDGPDQSINDSIRGNGSYAHCINGIHAARKKGFAVSLIYTVSAMNIHALHKMPSLIRQLNIQRFFIQVIGIRGKSANNSQCNHLQIGSDHWQKHIPPIAQQVANSGIPVVFPTVFLEPDDIFECAARVSENFFIFPNGRVYQCPLCEDYPIHSYHISDEGLISMPPINENQLFQLNIPEGCVMNKLVQPGNISYDRYGKPEHRIACCLLKNHLDYTQTLCPFQSDNKDNMHFDVYSPISARASLGKKRDALFENKHVADAGKSSSAR</sequence>
<dbReference type="GO" id="GO:0051536">
    <property type="term" value="F:iron-sulfur cluster binding"/>
    <property type="evidence" value="ECO:0007669"/>
    <property type="project" value="UniProtKB-KW"/>
</dbReference>
<evidence type="ECO:0000313" key="8">
    <source>
        <dbReference type="Proteomes" id="UP000189670"/>
    </source>
</evidence>
<keyword evidence="3" id="KW-0479">Metal-binding</keyword>
<dbReference type="PANTHER" id="PTHR11228:SF7">
    <property type="entry name" value="PQQA PEPTIDE CYCLASE"/>
    <property type="match status" value="1"/>
</dbReference>
<dbReference type="EMBL" id="ATBP01001018">
    <property type="protein sequence ID" value="ETR68248.1"/>
    <property type="molecule type" value="Genomic_DNA"/>
</dbReference>
<evidence type="ECO:0000259" key="6">
    <source>
        <dbReference type="PROSITE" id="PS51918"/>
    </source>
</evidence>
<dbReference type="CDD" id="cd01335">
    <property type="entry name" value="Radical_SAM"/>
    <property type="match status" value="1"/>
</dbReference>
<feature type="domain" description="Radical SAM core" evidence="6">
    <location>
        <begin position="6"/>
        <end position="223"/>
    </location>
</feature>
<dbReference type="InterPro" id="IPR007197">
    <property type="entry name" value="rSAM"/>
</dbReference>
<accession>A0A1V1P0C3</accession>
<dbReference type="InterPro" id="IPR058240">
    <property type="entry name" value="rSAM_sf"/>
</dbReference>
<gene>
    <name evidence="7" type="ORF">OMM_04670</name>
</gene>
<evidence type="ECO:0000256" key="1">
    <source>
        <dbReference type="ARBA" id="ARBA00001966"/>
    </source>
</evidence>
<comment type="caution">
    <text evidence="7">The sequence shown here is derived from an EMBL/GenBank/DDBJ whole genome shotgun (WGS) entry which is preliminary data.</text>
</comment>
<dbReference type="AlphaFoldDB" id="A0A1V1P0C3"/>
<dbReference type="Proteomes" id="UP000189670">
    <property type="component" value="Unassembled WGS sequence"/>
</dbReference>
<dbReference type="InterPro" id="IPR013785">
    <property type="entry name" value="Aldolase_TIM"/>
</dbReference>
<evidence type="ECO:0000256" key="3">
    <source>
        <dbReference type="ARBA" id="ARBA00022723"/>
    </source>
</evidence>
<evidence type="ECO:0000256" key="4">
    <source>
        <dbReference type="ARBA" id="ARBA00023004"/>
    </source>
</evidence>
<keyword evidence="4" id="KW-0408">Iron</keyword>
<dbReference type="InterPro" id="IPR050377">
    <property type="entry name" value="Radical_SAM_PqqE_MftC-like"/>
</dbReference>
<dbReference type="SFLD" id="SFLDG01067">
    <property type="entry name" value="SPASM/twitch_domain_containing"/>
    <property type="match status" value="1"/>
</dbReference>
<dbReference type="SFLD" id="SFLDS00029">
    <property type="entry name" value="Radical_SAM"/>
    <property type="match status" value="1"/>
</dbReference>
<dbReference type="Pfam" id="PF04055">
    <property type="entry name" value="Radical_SAM"/>
    <property type="match status" value="1"/>
</dbReference>
<protein>
    <submittedName>
        <fullName evidence="7">Heme biosynthesis protein</fullName>
    </submittedName>
</protein>
<dbReference type="GO" id="GO:0003824">
    <property type="term" value="F:catalytic activity"/>
    <property type="evidence" value="ECO:0007669"/>
    <property type="project" value="InterPro"/>
</dbReference>
<evidence type="ECO:0000256" key="5">
    <source>
        <dbReference type="ARBA" id="ARBA00023014"/>
    </source>
</evidence>
<name>A0A1V1P0C3_9BACT</name>
<evidence type="ECO:0000313" key="7">
    <source>
        <dbReference type="EMBL" id="ETR68248.1"/>
    </source>
</evidence>
<dbReference type="PANTHER" id="PTHR11228">
    <property type="entry name" value="RADICAL SAM DOMAIN PROTEIN"/>
    <property type="match status" value="1"/>
</dbReference>
<dbReference type="PROSITE" id="PS51918">
    <property type="entry name" value="RADICAL_SAM"/>
    <property type="match status" value="1"/>
</dbReference>
<dbReference type="Gene3D" id="3.20.20.70">
    <property type="entry name" value="Aldolase class I"/>
    <property type="match status" value="1"/>
</dbReference>
<evidence type="ECO:0000256" key="2">
    <source>
        <dbReference type="ARBA" id="ARBA00022691"/>
    </source>
</evidence>
<dbReference type="GO" id="GO:0046872">
    <property type="term" value="F:metal ion binding"/>
    <property type="evidence" value="ECO:0007669"/>
    <property type="project" value="UniProtKB-KW"/>
</dbReference>
<organism evidence="7 8">
    <name type="scientific">Candidatus Magnetoglobus multicellularis str. Araruama</name>
    <dbReference type="NCBI Taxonomy" id="890399"/>
    <lineage>
        <taxon>Bacteria</taxon>
        <taxon>Pseudomonadati</taxon>
        <taxon>Thermodesulfobacteriota</taxon>
        <taxon>Desulfobacteria</taxon>
        <taxon>Desulfobacterales</taxon>
        <taxon>Desulfobacteraceae</taxon>
        <taxon>Candidatus Magnetoglobus</taxon>
    </lineage>
</organism>